<keyword evidence="3" id="KW-1185">Reference proteome</keyword>
<accession>A0A5J4NZI6</accession>
<feature type="region of interest" description="Disordered" evidence="1">
    <location>
        <begin position="29"/>
        <end position="120"/>
    </location>
</feature>
<protein>
    <submittedName>
        <fullName evidence="2">Uncharacterized protein</fullName>
    </submittedName>
</protein>
<feature type="compositionally biased region" description="Basic and acidic residues" evidence="1">
    <location>
        <begin position="49"/>
        <end position="60"/>
    </location>
</feature>
<reference evidence="2 3" key="1">
    <citation type="journal article" date="2019" name="Gigascience">
        <title>Whole-genome sequence of the oriental lung fluke Paragonimus westermani.</title>
        <authorList>
            <person name="Oey H."/>
            <person name="Zakrzewski M."/>
            <person name="Narain K."/>
            <person name="Devi K.R."/>
            <person name="Agatsuma T."/>
            <person name="Nawaratna S."/>
            <person name="Gobert G.N."/>
            <person name="Jones M.K."/>
            <person name="Ragan M.A."/>
            <person name="McManus D.P."/>
            <person name="Krause L."/>
        </authorList>
    </citation>
    <scope>NUCLEOTIDE SEQUENCE [LARGE SCALE GENOMIC DNA]</scope>
    <source>
        <strain evidence="2 3">IND2009</strain>
    </source>
</reference>
<dbReference type="Proteomes" id="UP000324629">
    <property type="component" value="Unassembled WGS sequence"/>
</dbReference>
<comment type="caution">
    <text evidence="2">The sequence shown here is derived from an EMBL/GenBank/DDBJ whole genome shotgun (WGS) entry which is preliminary data.</text>
</comment>
<organism evidence="2 3">
    <name type="scientific">Paragonimus westermani</name>
    <dbReference type="NCBI Taxonomy" id="34504"/>
    <lineage>
        <taxon>Eukaryota</taxon>
        <taxon>Metazoa</taxon>
        <taxon>Spiralia</taxon>
        <taxon>Lophotrochozoa</taxon>
        <taxon>Platyhelminthes</taxon>
        <taxon>Trematoda</taxon>
        <taxon>Digenea</taxon>
        <taxon>Plagiorchiida</taxon>
        <taxon>Troglotremata</taxon>
        <taxon>Troglotrematidae</taxon>
        <taxon>Paragonimus</taxon>
    </lineage>
</organism>
<evidence type="ECO:0000256" key="1">
    <source>
        <dbReference type="SAM" id="MobiDB-lite"/>
    </source>
</evidence>
<proteinExistence type="predicted"/>
<gene>
    <name evidence="2" type="ORF">DEA37_0013883</name>
</gene>
<feature type="compositionally biased region" description="Basic and acidic residues" evidence="1">
    <location>
        <begin position="107"/>
        <end position="120"/>
    </location>
</feature>
<evidence type="ECO:0000313" key="2">
    <source>
        <dbReference type="EMBL" id="KAA3681117.1"/>
    </source>
</evidence>
<name>A0A5J4NZI6_9TREM</name>
<sequence length="363" mass="40485">MPRLRSRSVNFQLSLRSSGKDLLLSSKVLDAKGADTQVPKQTRMGSVDVETKSKQGEGKPKKISTRSRQKSQVPVERNPPLVSITPTIKTVEKSDHSVKPVKNQRKPAIDRNRTTTKEKEKLVDPYAFDQLFDSDDEKENIDPQQQVHRRRKKACEPPGVRSPKLNVKVPQPTSYASFSPLCDRSSFVERKRITVLERLQSVPATIRLPLPTPLTATPLVTHAPMASTPAVLPPTGSVTRHAKIASLSPLVILSPVVQHHNPLPSNTSSSADIEPDDEQEIQLTHRSANVSLEPFVDDEPEKCVETPSHESSKEHSAPGRSSSGSRRSRKLSESDREDAYNSWLDEFNEQLKQFESHNLTVEN</sequence>
<feature type="region of interest" description="Disordered" evidence="1">
    <location>
        <begin position="133"/>
        <end position="168"/>
    </location>
</feature>
<dbReference type="EMBL" id="QNGE01000276">
    <property type="protein sequence ID" value="KAA3681117.1"/>
    <property type="molecule type" value="Genomic_DNA"/>
</dbReference>
<evidence type="ECO:0000313" key="3">
    <source>
        <dbReference type="Proteomes" id="UP000324629"/>
    </source>
</evidence>
<feature type="compositionally biased region" description="Basic and acidic residues" evidence="1">
    <location>
        <begin position="301"/>
        <end position="317"/>
    </location>
</feature>
<feature type="region of interest" description="Disordered" evidence="1">
    <location>
        <begin position="286"/>
        <end position="338"/>
    </location>
</feature>
<dbReference type="AlphaFoldDB" id="A0A5J4NZI6"/>